<sequence length="373" mass="40837">MLPSSSSSSSSFFPLHPRHILTIAIHLATLQLIAALLLTLMLLWHISTTTLVENYRMPQWWVDLFLAEHASAWRVGVWVGVGVLVSFEEWTVREEGRDEDVDERRRERERNDYRTHAASISQEYPHTSFLTGFEINSTPACQPYTLHPFLHPRLPPTAQLALLTLFDLLMLSILTAHIATYIVSLPTALAFCYMPAVLAHPDYEFGDTNVLLSMRDRCIGLNVDIHVAGGFAVFMAIVLGLLHLAALAARIWAVLALGRDGVLGKRDAGGMRDVGMGSVKVDSSRDVSPGRASSALGSMTSRHSVPRVDGAMSSVDSCIVSSVGAEERCTGIGIVDRSAERAVRRGANTTRGSEAWTGSAMWNEVLLECLIDG</sequence>
<feature type="transmembrane region" description="Helical" evidence="2">
    <location>
        <begin position="231"/>
        <end position="257"/>
    </location>
</feature>
<keyword evidence="2" id="KW-0472">Membrane</keyword>
<evidence type="ECO:0000313" key="3">
    <source>
        <dbReference type="EMBL" id="KZM27779.1"/>
    </source>
</evidence>
<organism evidence="3 4">
    <name type="scientific">Didymella rabiei</name>
    <name type="common">Chickpea ascochyta blight fungus</name>
    <name type="synonym">Mycosphaerella rabiei</name>
    <dbReference type="NCBI Taxonomy" id="5454"/>
    <lineage>
        <taxon>Eukaryota</taxon>
        <taxon>Fungi</taxon>
        <taxon>Dikarya</taxon>
        <taxon>Ascomycota</taxon>
        <taxon>Pezizomycotina</taxon>
        <taxon>Dothideomycetes</taxon>
        <taxon>Pleosporomycetidae</taxon>
        <taxon>Pleosporales</taxon>
        <taxon>Pleosporineae</taxon>
        <taxon>Didymellaceae</taxon>
        <taxon>Ascochyta</taxon>
    </lineage>
</organism>
<accession>A0A163LGB2</accession>
<evidence type="ECO:0000256" key="1">
    <source>
        <dbReference type="SAM" id="MobiDB-lite"/>
    </source>
</evidence>
<feature type="region of interest" description="Disordered" evidence="1">
    <location>
        <begin position="281"/>
        <end position="304"/>
    </location>
</feature>
<dbReference type="AlphaFoldDB" id="A0A163LGB2"/>
<reference evidence="3 4" key="1">
    <citation type="journal article" date="2016" name="Sci. Rep.">
        <title>Draft genome sequencing and secretome analysis of fungal phytopathogen Ascochyta rabiei provides insight into the necrotrophic effector repertoire.</title>
        <authorList>
            <person name="Verma S."/>
            <person name="Gazara R.K."/>
            <person name="Nizam S."/>
            <person name="Parween S."/>
            <person name="Chattopadhyay D."/>
            <person name="Verma P.K."/>
        </authorList>
    </citation>
    <scope>NUCLEOTIDE SEQUENCE [LARGE SCALE GENOMIC DNA]</scope>
    <source>
        <strain evidence="3 4">ArDII</strain>
    </source>
</reference>
<dbReference type="Proteomes" id="UP000076837">
    <property type="component" value="Unassembled WGS sequence"/>
</dbReference>
<feature type="transmembrane region" description="Helical" evidence="2">
    <location>
        <begin position="20"/>
        <end position="46"/>
    </location>
</feature>
<name>A0A163LGB2_DIDRA</name>
<evidence type="ECO:0000313" key="4">
    <source>
        <dbReference type="Proteomes" id="UP000076837"/>
    </source>
</evidence>
<proteinExistence type="predicted"/>
<protein>
    <submittedName>
        <fullName evidence="3">Uncharacterized protein</fullName>
    </submittedName>
</protein>
<keyword evidence="2" id="KW-1133">Transmembrane helix</keyword>
<keyword evidence="4" id="KW-1185">Reference proteome</keyword>
<gene>
    <name evidence="3" type="ORF">ST47_g1074</name>
</gene>
<evidence type="ECO:0000256" key="2">
    <source>
        <dbReference type="SAM" id="Phobius"/>
    </source>
</evidence>
<comment type="caution">
    <text evidence="3">The sequence shown here is derived from an EMBL/GenBank/DDBJ whole genome shotgun (WGS) entry which is preliminary data.</text>
</comment>
<dbReference type="EMBL" id="JYNV01000055">
    <property type="protein sequence ID" value="KZM27779.1"/>
    <property type="molecule type" value="Genomic_DNA"/>
</dbReference>
<keyword evidence="2" id="KW-0812">Transmembrane</keyword>
<feature type="transmembrane region" description="Helical" evidence="2">
    <location>
        <begin position="160"/>
        <end position="183"/>
    </location>
</feature>